<dbReference type="GO" id="GO:0051301">
    <property type="term" value="P:cell division"/>
    <property type="evidence" value="ECO:0007669"/>
    <property type="project" value="InterPro"/>
</dbReference>
<dbReference type="RefSeq" id="WP_082633672.1">
    <property type="nucleotide sequence ID" value="NZ_LN885086.1"/>
</dbReference>
<evidence type="ECO:0000259" key="1">
    <source>
        <dbReference type="SMART" id="SM00842"/>
    </source>
</evidence>
<dbReference type="Pfam" id="PF11104">
    <property type="entry name" value="PilM_2"/>
    <property type="match status" value="1"/>
</dbReference>
<feature type="domain" description="SHS2" evidence="1">
    <location>
        <begin position="35"/>
        <end position="205"/>
    </location>
</feature>
<dbReference type="InterPro" id="IPR050696">
    <property type="entry name" value="FtsA/MreB"/>
</dbReference>
<gene>
    <name evidence="2" type="primary">pilM</name>
    <name evidence="2" type="ORF">NITINOP_1768</name>
</gene>
<dbReference type="STRING" id="1715989.NITINOP_1768"/>
<name>A0A0S4KQU9_9BACT</name>
<dbReference type="Proteomes" id="UP000066284">
    <property type="component" value="Chromosome 1"/>
</dbReference>
<dbReference type="InterPro" id="IPR043129">
    <property type="entry name" value="ATPase_NBD"/>
</dbReference>
<dbReference type="InterPro" id="IPR005883">
    <property type="entry name" value="PilM"/>
</dbReference>
<dbReference type="NCBIfam" id="TIGR01175">
    <property type="entry name" value="pilM"/>
    <property type="match status" value="1"/>
</dbReference>
<dbReference type="Gene3D" id="3.30.1490.300">
    <property type="match status" value="1"/>
</dbReference>
<dbReference type="PIRSF" id="PIRSF019169">
    <property type="entry name" value="PilM"/>
    <property type="match status" value="1"/>
</dbReference>
<dbReference type="EMBL" id="LN885086">
    <property type="protein sequence ID" value="CUQ66743.1"/>
    <property type="molecule type" value="Genomic_DNA"/>
</dbReference>
<evidence type="ECO:0000313" key="2">
    <source>
        <dbReference type="EMBL" id="CUQ66743.1"/>
    </source>
</evidence>
<sequence>MGPMSLSLTGVFKSGAFKRLFETDLVSMLTPRRQLVGLDIGSSAIKLVQLKESKGRYSLQKFGVKLLDPEMIVDGTVMDEERVVSSIRELIEETGVKNKQVAISISGHAVIVKKINLPPMPDEELPGQVKLAAEQYIPFDINEVNIDFHVLPPDSPPDEQGDMAVILVAAKKDKINELTELVKAAGLVPMVMDVDAFAIENMHAVSYPMGQDEVTALVNIGASVMNVNIVRRGSSLFTRDVPLGGNRYTESIQREMGMSHEEAEEAKRQERANGSWQGPLGQVMDGVNAEVAAEVARTVDYFRTSSATAELDRVLVCGGVAKARGLVQHLADRMQVPVEVADPFGEIDVTRSEIDPDMLAEFGPSAAVGVGLALRTVGD</sequence>
<dbReference type="AlphaFoldDB" id="A0A0S4KQU9"/>
<accession>A0A0S4KQU9</accession>
<evidence type="ECO:0000313" key="3">
    <source>
        <dbReference type="Proteomes" id="UP000066284"/>
    </source>
</evidence>
<dbReference type="SUPFAM" id="SSF53067">
    <property type="entry name" value="Actin-like ATPase domain"/>
    <property type="match status" value="2"/>
</dbReference>
<reference evidence="3" key="1">
    <citation type="submission" date="2015-09" db="EMBL/GenBank/DDBJ databases">
        <authorList>
            <person name="Daims H."/>
        </authorList>
    </citation>
    <scope>NUCLEOTIDE SEQUENCE [LARGE SCALE GENOMIC DNA]</scope>
</reference>
<keyword evidence="3" id="KW-1185">Reference proteome</keyword>
<organism evidence="2 3">
    <name type="scientific">Candidatus Nitrospira inopinata</name>
    <dbReference type="NCBI Taxonomy" id="1715989"/>
    <lineage>
        <taxon>Bacteria</taxon>
        <taxon>Pseudomonadati</taxon>
        <taxon>Nitrospirota</taxon>
        <taxon>Nitrospiria</taxon>
        <taxon>Nitrospirales</taxon>
        <taxon>Nitrospiraceae</taxon>
        <taxon>Nitrospira</taxon>
    </lineage>
</organism>
<dbReference type="PANTHER" id="PTHR32432:SF3">
    <property type="entry name" value="ETHANOLAMINE UTILIZATION PROTEIN EUTJ"/>
    <property type="match status" value="1"/>
</dbReference>
<dbReference type="KEGG" id="nio:NITINOP_1768"/>
<proteinExistence type="predicted"/>
<dbReference type="OrthoDB" id="9765942at2"/>
<dbReference type="PANTHER" id="PTHR32432">
    <property type="entry name" value="CELL DIVISION PROTEIN FTSA-RELATED"/>
    <property type="match status" value="1"/>
</dbReference>
<dbReference type="SMART" id="SM00842">
    <property type="entry name" value="FtsA"/>
    <property type="match status" value="1"/>
</dbReference>
<protein>
    <submittedName>
        <fullName evidence="2">Type IV pilus biogenesis protein PilM</fullName>
    </submittedName>
</protein>
<dbReference type="InterPro" id="IPR003494">
    <property type="entry name" value="SHS2_FtsA"/>
</dbReference>
<dbReference type="CDD" id="cd24049">
    <property type="entry name" value="ASKHA_NBD_PilM"/>
    <property type="match status" value="1"/>
</dbReference>
<dbReference type="Gene3D" id="3.30.420.40">
    <property type="match status" value="2"/>
</dbReference>